<keyword evidence="8" id="KW-0636">Prenylation</keyword>
<accession>A0A9J6C9C3</accession>
<keyword evidence="11" id="KW-1185">Reference proteome</keyword>
<dbReference type="GO" id="GO:0005525">
    <property type="term" value="F:GTP binding"/>
    <property type="evidence" value="ECO:0007669"/>
    <property type="project" value="UniProtKB-KW"/>
</dbReference>
<dbReference type="InterPro" id="IPR027417">
    <property type="entry name" value="P-loop_NTPase"/>
</dbReference>
<dbReference type="GO" id="GO:0003924">
    <property type="term" value="F:GTPase activity"/>
    <property type="evidence" value="ECO:0007669"/>
    <property type="project" value="InterPro"/>
</dbReference>
<dbReference type="PANTHER" id="PTHR46149">
    <property type="entry name" value="MIP08469P"/>
    <property type="match status" value="1"/>
</dbReference>
<dbReference type="InterPro" id="IPR001806">
    <property type="entry name" value="Small_GTPase"/>
</dbReference>
<evidence type="ECO:0000256" key="7">
    <source>
        <dbReference type="ARBA" id="ARBA00023288"/>
    </source>
</evidence>
<keyword evidence="3" id="KW-0488">Methylation</keyword>
<evidence type="ECO:0000256" key="5">
    <source>
        <dbReference type="ARBA" id="ARBA00023134"/>
    </source>
</evidence>
<gene>
    <name evidence="10" type="ORF">PVAND_008224</name>
</gene>
<name>A0A9J6C9C3_POLVA</name>
<keyword evidence="2" id="KW-1003">Cell membrane</keyword>
<comment type="caution">
    <text evidence="10">The sequence shown here is derived from an EMBL/GenBank/DDBJ whole genome shotgun (WGS) entry which is preliminary data.</text>
</comment>
<sequence>MSKLSRNICLQECPPVSGLISPLHSNQINHVTLTQASRPSTTSENCFADGKSSEIIIKHRVVVMGSAFVGKTQIISQFLYDKFCGRYRQTIEELHRAEYCLPNLSSLTLDILDTSGSISFPAMQALSISTSNAFILVFSVDSEESWNEVIRLREKIIKKRGQRVPMVICCNKIDLPLEQHQCRREITEAIVKYEWECGYVETSAKDNINIINVFKELLSQANIKYNLSPAVRRRRKSLPCFSTTQSSKFSLKRHRHSCTVS</sequence>
<dbReference type="SMART" id="SM00173">
    <property type="entry name" value="RAS"/>
    <property type="match status" value="1"/>
</dbReference>
<dbReference type="Pfam" id="PF00071">
    <property type="entry name" value="Ras"/>
    <property type="match status" value="1"/>
</dbReference>
<evidence type="ECO:0000256" key="1">
    <source>
        <dbReference type="ARBA" id="ARBA00004193"/>
    </source>
</evidence>
<evidence type="ECO:0000256" key="4">
    <source>
        <dbReference type="ARBA" id="ARBA00022741"/>
    </source>
</evidence>
<organism evidence="10 11">
    <name type="scientific">Polypedilum vanderplanki</name>
    <name type="common">Sleeping chironomid midge</name>
    <dbReference type="NCBI Taxonomy" id="319348"/>
    <lineage>
        <taxon>Eukaryota</taxon>
        <taxon>Metazoa</taxon>
        <taxon>Ecdysozoa</taxon>
        <taxon>Arthropoda</taxon>
        <taxon>Hexapoda</taxon>
        <taxon>Insecta</taxon>
        <taxon>Pterygota</taxon>
        <taxon>Neoptera</taxon>
        <taxon>Endopterygota</taxon>
        <taxon>Diptera</taxon>
        <taxon>Nematocera</taxon>
        <taxon>Chironomoidea</taxon>
        <taxon>Chironomidae</taxon>
        <taxon>Chironominae</taxon>
        <taxon>Polypedilum</taxon>
        <taxon>Polypedilum</taxon>
    </lineage>
</organism>
<dbReference type="Proteomes" id="UP001107558">
    <property type="component" value="Chromosome 2"/>
</dbReference>
<protein>
    <submittedName>
        <fullName evidence="10">Uncharacterized protein</fullName>
    </submittedName>
</protein>
<evidence type="ECO:0000256" key="8">
    <source>
        <dbReference type="ARBA" id="ARBA00023289"/>
    </source>
</evidence>
<keyword evidence="7" id="KW-0449">Lipoprotein</keyword>
<dbReference type="SUPFAM" id="SSF52540">
    <property type="entry name" value="P-loop containing nucleoside triphosphate hydrolases"/>
    <property type="match status" value="1"/>
</dbReference>
<dbReference type="EMBL" id="JADBJN010000002">
    <property type="protein sequence ID" value="KAG5678559.1"/>
    <property type="molecule type" value="Genomic_DNA"/>
</dbReference>
<evidence type="ECO:0000256" key="6">
    <source>
        <dbReference type="ARBA" id="ARBA00023136"/>
    </source>
</evidence>
<comment type="subcellular location">
    <subcellularLocation>
        <location evidence="1">Cell membrane</location>
        <topology evidence="1">Lipid-anchor</topology>
    </subcellularLocation>
</comment>
<dbReference type="InterPro" id="IPR005225">
    <property type="entry name" value="Small_GTP-bd"/>
</dbReference>
<evidence type="ECO:0000313" key="10">
    <source>
        <dbReference type="EMBL" id="KAG5678559.1"/>
    </source>
</evidence>
<dbReference type="PRINTS" id="PR00449">
    <property type="entry name" value="RASTRNSFRMNG"/>
</dbReference>
<evidence type="ECO:0000256" key="2">
    <source>
        <dbReference type="ARBA" id="ARBA00022475"/>
    </source>
</evidence>
<dbReference type="SMART" id="SM00175">
    <property type="entry name" value="RAB"/>
    <property type="match status" value="1"/>
</dbReference>
<dbReference type="PROSITE" id="PS51419">
    <property type="entry name" value="RAB"/>
    <property type="match status" value="1"/>
</dbReference>
<dbReference type="AlphaFoldDB" id="A0A9J6C9C3"/>
<dbReference type="OrthoDB" id="265044at2759"/>
<dbReference type="Gene3D" id="3.40.50.300">
    <property type="entry name" value="P-loop containing nucleotide triphosphate hydrolases"/>
    <property type="match status" value="1"/>
</dbReference>
<dbReference type="NCBIfam" id="TIGR00231">
    <property type="entry name" value="small_GTP"/>
    <property type="match status" value="1"/>
</dbReference>
<evidence type="ECO:0000256" key="3">
    <source>
        <dbReference type="ARBA" id="ARBA00022481"/>
    </source>
</evidence>
<dbReference type="SMART" id="SM00174">
    <property type="entry name" value="RHO"/>
    <property type="match status" value="1"/>
</dbReference>
<dbReference type="PROSITE" id="PS51421">
    <property type="entry name" value="RAS"/>
    <property type="match status" value="1"/>
</dbReference>
<keyword evidence="4" id="KW-0547">Nucleotide-binding</keyword>
<reference evidence="10" key="1">
    <citation type="submission" date="2021-03" db="EMBL/GenBank/DDBJ databases">
        <title>Chromosome level genome of the anhydrobiotic midge Polypedilum vanderplanki.</title>
        <authorList>
            <person name="Yoshida Y."/>
            <person name="Kikawada T."/>
            <person name="Gusev O."/>
        </authorList>
    </citation>
    <scope>NUCLEOTIDE SEQUENCE</scope>
    <source>
        <strain evidence="10">NIAS01</strain>
        <tissue evidence="10">Whole body or cell culture</tissue>
    </source>
</reference>
<dbReference type="FunFam" id="3.40.50.300:FF:000475">
    <property type="entry name" value="GTP-binding protein Rhes"/>
    <property type="match status" value="1"/>
</dbReference>
<evidence type="ECO:0000313" key="11">
    <source>
        <dbReference type="Proteomes" id="UP001107558"/>
    </source>
</evidence>
<dbReference type="PANTHER" id="PTHR46149:SF7">
    <property type="entry name" value="GTP-BINDING PROTEIN DI-RAS2"/>
    <property type="match status" value="1"/>
</dbReference>
<keyword evidence="5" id="KW-0342">GTP-binding</keyword>
<comment type="similarity">
    <text evidence="9">Belongs to the small GTPase superfamily. RasD family.</text>
</comment>
<evidence type="ECO:0000256" key="9">
    <source>
        <dbReference type="ARBA" id="ARBA00038061"/>
    </source>
</evidence>
<proteinExistence type="inferred from homology"/>
<dbReference type="GO" id="GO:0005886">
    <property type="term" value="C:plasma membrane"/>
    <property type="evidence" value="ECO:0007669"/>
    <property type="project" value="UniProtKB-SubCell"/>
</dbReference>
<keyword evidence="6" id="KW-0472">Membrane</keyword>
<dbReference type="InterPro" id="IPR052236">
    <property type="entry name" value="Small_GTPase_RasD"/>
</dbReference>